<comment type="caution">
    <text evidence="1">The sequence shown here is derived from an EMBL/GenBank/DDBJ whole genome shotgun (WGS) entry which is preliminary data.</text>
</comment>
<evidence type="ECO:0000313" key="1">
    <source>
        <dbReference type="EMBL" id="HGQ36790.1"/>
    </source>
</evidence>
<gene>
    <name evidence="1" type="ORF">ENU41_08990</name>
</gene>
<accession>A0A832D009</accession>
<dbReference type="AlphaFoldDB" id="A0A832D009"/>
<protein>
    <submittedName>
        <fullName evidence="1">Uncharacterized protein</fullName>
    </submittedName>
</protein>
<sequence length="75" mass="9392">MVMNMSLPGCIDKDPLELTDEELDKLNIEECIWKYYREVLRKKPRRKSYWQKEIEYRDRVMKTLEEIELYKKMMK</sequence>
<organism evidence="1">
    <name type="scientific">Ignisphaera aggregans</name>
    <dbReference type="NCBI Taxonomy" id="334771"/>
    <lineage>
        <taxon>Archaea</taxon>
        <taxon>Thermoproteota</taxon>
        <taxon>Thermoprotei</taxon>
        <taxon>Desulfurococcales</taxon>
        <taxon>Desulfurococcaceae</taxon>
        <taxon>Ignisphaera</taxon>
    </lineage>
</organism>
<dbReference type="EMBL" id="DTCK01000048">
    <property type="protein sequence ID" value="HGQ36790.1"/>
    <property type="molecule type" value="Genomic_DNA"/>
</dbReference>
<reference evidence="1" key="1">
    <citation type="journal article" date="2020" name="mSystems">
        <title>Genome- and Community-Level Interaction Insights into Carbon Utilization and Element Cycling Functions of Hydrothermarchaeota in Hydrothermal Sediment.</title>
        <authorList>
            <person name="Zhou Z."/>
            <person name="Liu Y."/>
            <person name="Xu W."/>
            <person name="Pan J."/>
            <person name="Luo Z.H."/>
            <person name="Li M."/>
        </authorList>
    </citation>
    <scope>NUCLEOTIDE SEQUENCE</scope>
    <source>
        <strain evidence="1">SpSt-667</strain>
    </source>
</reference>
<name>A0A832D009_9CREN</name>
<proteinExistence type="predicted"/>